<dbReference type="RefSeq" id="WP_051702855.1">
    <property type="nucleotide sequence ID" value="NZ_JOFV01000005.1"/>
</dbReference>
<dbReference type="Proteomes" id="UP000290517">
    <property type="component" value="Unassembled WGS sequence"/>
</dbReference>
<dbReference type="STRING" id="1713.GCA_000718325_01348"/>
<comment type="subcellular location">
    <subcellularLocation>
        <location evidence="1">Membrane</location>
        <topology evidence="1">Single-pass membrane protein</topology>
    </subcellularLocation>
</comment>
<dbReference type="PANTHER" id="PTHR10801:SF0">
    <property type="entry name" value="DELTA(24)-STEROL REDUCTASE"/>
    <property type="match status" value="1"/>
</dbReference>
<dbReference type="InterPro" id="IPR016164">
    <property type="entry name" value="FAD-linked_Oxase-like_C"/>
</dbReference>
<dbReference type="InterPro" id="IPR016166">
    <property type="entry name" value="FAD-bd_PCMH"/>
</dbReference>
<dbReference type="Gene3D" id="3.40.462.10">
    <property type="entry name" value="FAD-linked oxidases, C-terminal domain"/>
    <property type="match status" value="1"/>
</dbReference>
<evidence type="ECO:0000256" key="1">
    <source>
        <dbReference type="ARBA" id="ARBA00004167"/>
    </source>
</evidence>
<dbReference type="AlphaFoldDB" id="A0A4Q1KZW4"/>
<dbReference type="GO" id="GO:0071949">
    <property type="term" value="F:FAD binding"/>
    <property type="evidence" value="ECO:0007669"/>
    <property type="project" value="InterPro"/>
</dbReference>
<evidence type="ECO:0000259" key="10">
    <source>
        <dbReference type="PROSITE" id="PS51387"/>
    </source>
</evidence>
<comment type="caution">
    <text evidence="12">The sequence shown here is derived from an EMBL/GenBank/DDBJ whole genome shotgun (WGS) entry which is preliminary data.</text>
</comment>
<evidence type="ECO:0000256" key="9">
    <source>
        <dbReference type="SAM" id="MobiDB-lite"/>
    </source>
</evidence>
<dbReference type="SUPFAM" id="SSF55103">
    <property type="entry name" value="FAD-linked oxidases, C-terminal domain"/>
    <property type="match status" value="1"/>
</dbReference>
<sequence>MSAPANTAVRGEHQHAQAVATLVRSASAVDPGRPLRLAKRTTNLFRPRRPSPGPGLDASGLTGVISVDDAAGTADVQGMCTYEDLVAVTLPHGLVPTVVPQLRTITVGGALAGLGIESSSLRNGLPHEAVLEIDVLTPSGELVTARPTGEHADLFHAFPNSYGTLGYATRVRLRLDRAEPFVAVRNVRFGSVAEVAAAVGKIAADGSWEGQRVDFCDGVLFEPGEVYLCLGRFSSREEARSLAPAPSDYTGQHIYYLSVRERPLDVLSTHDYLWRWDTDWFWCSRAFGVQNPVVRRLWPRRWRRSDVYRRIVGLDERLDLTGRLADLRRRPRDERVVQDVEVPLDQLESFMAWFTGHVPMTPVWLCPLRLASPEPWPLYPLEPHRVYVNVGFWGGVPIAEGGRDGDVNRLIEMAVAVRHGHKSLYSTSTYGRETFDTLYGGVDYAAVKDRYDPAGRTPTLYEKAVLGA</sequence>
<keyword evidence="3" id="KW-0285">Flavoprotein</keyword>
<keyword evidence="4" id="KW-0812">Transmembrane</keyword>
<keyword evidence="14" id="KW-1185">Reference proteome</keyword>
<dbReference type="EMBL" id="SDJQ01000006">
    <property type="protein sequence ID" value="RXR35978.1"/>
    <property type="molecule type" value="Genomic_DNA"/>
</dbReference>
<reference evidence="13 14" key="1">
    <citation type="submission" date="2019-01" db="EMBL/GenBank/DDBJ databases">
        <title>Oerskovia turbata Genome sequencing and assembly.</title>
        <authorList>
            <person name="Dou T."/>
        </authorList>
    </citation>
    <scope>NUCLEOTIDE SEQUENCE [LARGE SCALE GENOMIC DNA]</scope>
    <source>
        <strain evidence="12 13">JCM12123</strain>
        <strain evidence="11 14">JCM3160</strain>
    </source>
</reference>
<evidence type="ECO:0000256" key="7">
    <source>
        <dbReference type="ARBA" id="ARBA00023002"/>
    </source>
</evidence>
<gene>
    <name evidence="11" type="ORF">EQW73_01560</name>
    <name evidence="12" type="ORF">EQW78_04195</name>
</gene>
<dbReference type="Proteomes" id="UP000289805">
    <property type="component" value="Unassembled WGS sequence"/>
</dbReference>
<dbReference type="OrthoDB" id="5482059at2"/>
<dbReference type="SUPFAM" id="SSF56176">
    <property type="entry name" value="FAD-binding/transporter-associated domain-like"/>
    <property type="match status" value="1"/>
</dbReference>
<evidence type="ECO:0000313" key="11">
    <source>
        <dbReference type="EMBL" id="RXR28013.1"/>
    </source>
</evidence>
<feature type="domain" description="FAD-binding PCMH-type" evidence="10">
    <location>
        <begin position="1"/>
        <end position="178"/>
    </location>
</feature>
<accession>A0A4Q1KZW4</accession>
<dbReference type="Pfam" id="PF01565">
    <property type="entry name" value="FAD_binding_4"/>
    <property type="match status" value="1"/>
</dbReference>
<name>A0A4Q1KZW4_9CELL</name>
<dbReference type="PANTHER" id="PTHR10801">
    <property type="entry name" value="24-DEHYDROCHOLESTEROL REDUCTASE"/>
    <property type="match status" value="1"/>
</dbReference>
<keyword evidence="7" id="KW-0560">Oxidoreductase</keyword>
<evidence type="ECO:0000313" key="13">
    <source>
        <dbReference type="Proteomes" id="UP000289805"/>
    </source>
</evidence>
<evidence type="ECO:0000256" key="8">
    <source>
        <dbReference type="ARBA" id="ARBA00023136"/>
    </source>
</evidence>
<dbReference type="PROSITE" id="PS51387">
    <property type="entry name" value="FAD_PCMH"/>
    <property type="match status" value="1"/>
</dbReference>
<evidence type="ECO:0000256" key="3">
    <source>
        <dbReference type="ARBA" id="ARBA00022630"/>
    </source>
</evidence>
<organism evidence="12 13">
    <name type="scientific">Oerskovia turbata</name>
    <dbReference type="NCBI Taxonomy" id="1713"/>
    <lineage>
        <taxon>Bacteria</taxon>
        <taxon>Bacillati</taxon>
        <taxon>Actinomycetota</taxon>
        <taxon>Actinomycetes</taxon>
        <taxon>Micrococcales</taxon>
        <taxon>Cellulomonadaceae</taxon>
        <taxon>Oerskovia</taxon>
    </lineage>
</organism>
<dbReference type="InterPro" id="IPR016169">
    <property type="entry name" value="FAD-bd_PCMH_sub2"/>
</dbReference>
<dbReference type="InterPro" id="IPR036318">
    <property type="entry name" value="FAD-bd_PCMH-like_sf"/>
</dbReference>
<evidence type="ECO:0000256" key="5">
    <source>
        <dbReference type="ARBA" id="ARBA00022827"/>
    </source>
</evidence>
<dbReference type="GO" id="GO:0050614">
    <property type="term" value="F:Delta24-sterol reductase activity"/>
    <property type="evidence" value="ECO:0007669"/>
    <property type="project" value="UniProtKB-EC"/>
</dbReference>
<proteinExistence type="predicted"/>
<dbReference type="GO" id="GO:0016020">
    <property type="term" value="C:membrane"/>
    <property type="evidence" value="ECO:0007669"/>
    <property type="project" value="UniProtKB-SubCell"/>
</dbReference>
<evidence type="ECO:0000313" key="12">
    <source>
        <dbReference type="EMBL" id="RXR35978.1"/>
    </source>
</evidence>
<keyword evidence="8" id="KW-0472">Membrane</keyword>
<protein>
    <recommendedName>
        <fullName evidence="2">Delta(24)-sterol reductase</fullName>
        <ecNumber evidence="2">1.3.1.72</ecNumber>
    </recommendedName>
</protein>
<keyword evidence="6" id="KW-1133">Transmembrane helix</keyword>
<evidence type="ECO:0000256" key="6">
    <source>
        <dbReference type="ARBA" id="ARBA00022989"/>
    </source>
</evidence>
<dbReference type="InterPro" id="IPR040165">
    <property type="entry name" value="Diminuto-like"/>
</dbReference>
<evidence type="ECO:0000313" key="14">
    <source>
        <dbReference type="Proteomes" id="UP000290517"/>
    </source>
</evidence>
<evidence type="ECO:0000256" key="4">
    <source>
        <dbReference type="ARBA" id="ARBA00022692"/>
    </source>
</evidence>
<keyword evidence="5" id="KW-0274">FAD</keyword>
<evidence type="ECO:0000256" key="2">
    <source>
        <dbReference type="ARBA" id="ARBA00012405"/>
    </source>
</evidence>
<feature type="region of interest" description="Disordered" evidence="9">
    <location>
        <begin position="41"/>
        <end position="60"/>
    </location>
</feature>
<dbReference type="InterPro" id="IPR006094">
    <property type="entry name" value="Oxid_FAD_bind_N"/>
</dbReference>
<dbReference type="InterPro" id="IPR016170">
    <property type="entry name" value="Cytok_DH_C_sf"/>
</dbReference>
<dbReference type="Gene3D" id="3.30.465.10">
    <property type="match status" value="1"/>
</dbReference>
<dbReference type="EC" id="1.3.1.72" evidence="2"/>
<dbReference type="EMBL" id="SDJR01000001">
    <property type="protein sequence ID" value="RXR28013.1"/>
    <property type="molecule type" value="Genomic_DNA"/>
</dbReference>